<evidence type="ECO:0000313" key="3">
    <source>
        <dbReference type="Proteomes" id="UP001164746"/>
    </source>
</evidence>
<keyword evidence="1" id="KW-1133">Transmembrane helix</keyword>
<organism evidence="2 3">
    <name type="scientific">Mya arenaria</name>
    <name type="common">Soft-shell clam</name>
    <dbReference type="NCBI Taxonomy" id="6604"/>
    <lineage>
        <taxon>Eukaryota</taxon>
        <taxon>Metazoa</taxon>
        <taxon>Spiralia</taxon>
        <taxon>Lophotrochozoa</taxon>
        <taxon>Mollusca</taxon>
        <taxon>Bivalvia</taxon>
        <taxon>Autobranchia</taxon>
        <taxon>Heteroconchia</taxon>
        <taxon>Euheterodonta</taxon>
        <taxon>Imparidentia</taxon>
        <taxon>Neoheterodontei</taxon>
        <taxon>Myida</taxon>
        <taxon>Myoidea</taxon>
        <taxon>Myidae</taxon>
        <taxon>Mya</taxon>
    </lineage>
</organism>
<name>A0ABY7E643_MYAAR</name>
<dbReference type="EMBL" id="CP111016">
    <property type="protein sequence ID" value="WAR04416.1"/>
    <property type="molecule type" value="Genomic_DNA"/>
</dbReference>
<proteinExistence type="predicted"/>
<protein>
    <submittedName>
        <fullName evidence="2">Uncharacterized protein</fullName>
    </submittedName>
</protein>
<evidence type="ECO:0000313" key="2">
    <source>
        <dbReference type="EMBL" id="WAR04416.1"/>
    </source>
</evidence>
<feature type="transmembrane region" description="Helical" evidence="1">
    <location>
        <begin position="254"/>
        <end position="273"/>
    </location>
</feature>
<keyword evidence="3" id="KW-1185">Reference proteome</keyword>
<reference evidence="2" key="1">
    <citation type="submission" date="2022-11" db="EMBL/GenBank/DDBJ databases">
        <title>Centuries of genome instability and evolution in soft-shell clam transmissible cancer (bioRxiv).</title>
        <authorList>
            <person name="Hart S.F.M."/>
            <person name="Yonemitsu M.A."/>
            <person name="Giersch R.M."/>
            <person name="Beal B.F."/>
            <person name="Arriagada G."/>
            <person name="Davis B.W."/>
            <person name="Ostrander E.A."/>
            <person name="Goff S.P."/>
            <person name="Metzger M.J."/>
        </authorList>
    </citation>
    <scope>NUCLEOTIDE SEQUENCE</scope>
    <source>
        <strain evidence="2">MELC-2E11</strain>
        <tissue evidence="2">Siphon/mantle</tissue>
    </source>
</reference>
<keyword evidence="1" id="KW-0812">Transmembrane</keyword>
<accession>A0ABY7E643</accession>
<dbReference type="PANTHER" id="PTHR20765">
    <property type="entry name" value="SOLUTE CARRIER FAMILY 43 MEMBER 3-RELATED"/>
    <property type="match status" value="1"/>
</dbReference>
<gene>
    <name evidence="2" type="ORF">MAR_019785</name>
</gene>
<dbReference type="Proteomes" id="UP001164746">
    <property type="component" value="Chromosome 5"/>
</dbReference>
<feature type="transmembrane region" description="Helical" evidence="1">
    <location>
        <begin position="116"/>
        <end position="136"/>
    </location>
</feature>
<sequence>MIGDLYKRYPWVCTVWAFMEVVLFAGVLFGWGSLVFILKEEGFYLEECAAVLSTGTGDPVLNMDLTYNSSLVEMAEITSVNSTKGTYQIDMNNTDEGPIKHFIDMGCQAQESKLNLWFSIAVSIMYLSFTGIGYLIRLVGTRITRLIFFTWFFLPKKNMDEDHIENIKTYRESIRRKSHFQKGDIETFTPPTSNGLVHSEKDEVYQKEASAKLLTPEDLLNGNLKEKGLENVGLSNNAINAEIRDVRLAKEKKPGLASSICNFTFLMHLFWLHVHALRFVTFIGLLNVNVFLLVLQAVTLIHPFLLFYKGRRASEVNKEGVFRLELVVPSTA</sequence>
<feature type="transmembrane region" description="Helical" evidence="1">
    <location>
        <begin position="279"/>
        <end position="308"/>
    </location>
</feature>
<keyword evidence="1" id="KW-0472">Membrane</keyword>
<evidence type="ECO:0000256" key="1">
    <source>
        <dbReference type="SAM" id="Phobius"/>
    </source>
</evidence>
<dbReference type="PANTHER" id="PTHR20765:SF1">
    <property type="entry name" value="EQUILIBRATIVE NUCLEOBASE TRANSPORTER 1"/>
    <property type="match status" value="1"/>
</dbReference>
<feature type="transmembrane region" description="Helical" evidence="1">
    <location>
        <begin position="12"/>
        <end position="37"/>
    </location>
</feature>
<dbReference type="InterPro" id="IPR027197">
    <property type="entry name" value="SLC43A3"/>
</dbReference>